<sequence length="407" mass="43191">MSASPQLLRNLHLATLSEPTGYAEIPGAALLIHEGRIAWLGRAVDMPAEVAGLRLADVEVVDGQGGWLTPGLIDCHTHLVFGGDRSHEFELRLNGASYEEIARAGGGIRSTMAATRQADEAALLASALVRLDGMLREGLTTVEIKSGYGLDFASERKMLRVARALASQRGVNVHTSYLAAHALPAEFQGRPDDYIDACIHWLHELAAEGLVDAVDAFCENIGFSPAQVERLFLAARALGLPVKLHAEQLSDQGGAALTARHGGLSADHLEWLDEAGVAAMAAAGTVATLLPLAYYCLRETRLPPIAALRAAGVAMAVSTDCNPGTAPCSSPLLALNMACTQFRLTPSEALAGMTRHAATALGRSDVGRLAVGLRADLALWRIARPAELCYWLGGEPLIARWHDGRQV</sequence>
<dbReference type="InterPro" id="IPR011059">
    <property type="entry name" value="Metal-dep_hydrolase_composite"/>
</dbReference>
<keyword evidence="10" id="KW-1185">Reference proteome</keyword>
<dbReference type="EC" id="3.5.2.7" evidence="1 7"/>
<dbReference type="FunFam" id="3.20.20.140:FF:000007">
    <property type="entry name" value="Imidazolonepropionase"/>
    <property type="match status" value="1"/>
</dbReference>
<protein>
    <recommendedName>
        <fullName evidence="1 7">Imidazolonepropionase</fullName>
        <ecNumber evidence="1 7">3.5.2.7</ecNumber>
    </recommendedName>
    <alternativeName>
        <fullName evidence="7">Imidazolone-5-propionate hydrolase</fullName>
    </alternativeName>
</protein>
<dbReference type="PANTHER" id="PTHR42752:SF1">
    <property type="entry name" value="IMIDAZOLONEPROPIONASE-RELATED"/>
    <property type="match status" value="1"/>
</dbReference>
<keyword evidence="3 7" id="KW-0378">Hydrolase</keyword>
<feature type="binding site" evidence="7">
    <location>
        <position position="320"/>
    </location>
    <ligand>
        <name>Fe(3+)</name>
        <dbReference type="ChEBI" id="CHEBI:29034"/>
    </ligand>
</feature>
<dbReference type="GO" id="GO:0050480">
    <property type="term" value="F:imidazolonepropionase activity"/>
    <property type="evidence" value="ECO:0007669"/>
    <property type="project" value="UniProtKB-UniRule"/>
</dbReference>
<comment type="pathway">
    <text evidence="7">Amino-acid degradation; L-histidine degradation into L-glutamate; N-formimidoyl-L-glutamate from L-histidine: step 3/3.</text>
</comment>
<dbReference type="InterPro" id="IPR005920">
    <property type="entry name" value="HutI"/>
</dbReference>
<dbReference type="UniPathway" id="UPA00379">
    <property type="reaction ID" value="UER00551"/>
</dbReference>
<dbReference type="Gene3D" id="3.20.20.140">
    <property type="entry name" value="Metal-dependent hydrolases"/>
    <property type="match status" value="1"/>
</dbReference>
<comment type="catalytic activity">
    <reaction evidence="7">
        <text>4-imidazolone-5-propanoate + H2O = N-formimidoyl-L-glutamate</text>
        <dbReference type="Rhea" id="RHEA:23660"/>
        <dbReference type="ChEBI" id="CHEBI:15377"/>
        <dbReference type="ChEBI" id="CHEBI:58928"/>
        <dbReference type="ChEBI" id="CHEBI:77893"/>
        <dbReference type="EC" id="3.5.2.7"/>
    </reaction>
</comment>
<comment type="subcellular location">
    <subcellularLocation>
        <location evidence="7">Cytoplasm</location>
    </subcellularLocation>
</comment>
<feature type="binding site" evidence="7">
    <location>
        <position position="245"/>
    </location>
    <ligand>
        <name>Zn(2+)</name>
        <dbReference type="ChEBI" id="CHEBI:29105"/>
    </ligand>
</feature>
<dbReference type="Pfam" id="PF01979">
    <property type="entry name" value="Amidohydro_1"/>
    <property type="match status" value="1"/>
</dbReference>
<dbReference type="EMBL" id="CP041730">
    <property type="protein sequence ID" value="QDQ26314.1"/>
    <property type="molecule type" value="Genomic_DNA"/>
</dbReference>
<feature type="binding site" evidence="7">
    <location>
        <position position="78"/>
    </location>
    <ligand>
        <name>Zn(2+)</name>
        <dbReference type="ChEBI" id="CHEBI:29105"/>
    </ligand>
</feature>
<evidence type="ECO:0000259" key="8">
    <source>
        <dbReference type="Pfam" id="PF01979"/>
    </source>
</evidence>
<dbReference type="Gene3D" id="2.30.40.10">
    <property type="entry name" value="Urease, subunit C, domain 1"/>
    <property type="match status" value="1"/>
</dbReference>
<evidence type="ECO:0000313" key="9">
    <source>
        <dbReference type="EMBL" id="QDQ26314.1"/>
    </source>
</evidence>
<dbReference type="GO" id="GO:0019557">
    <property type="term" value="P:L-histidine catabolic process to glutamate and formate"/>
    <property type="evidence" value="ECO:0007669"/>
    <property type="project" value="UniProtKB-UniPathway"/>
</dbReference>
<feature type="binding site" evidence="7">
    <location>
        <position position="148"/>
    </location>
    <ligand>
        <name>4-imidazolone-5-propanoate</name>
        <dbReference type="ChEBI" id="CHEBI:77893"/>
    </ligand>
</feature>
<evidence type="ECO:0000256" key="5">
    <source>
        <dbReference type="ARBA" id="ARBA00022833"/>
    </source>
</evidence>
<dbReference type="SUPFAM" id="SSF51556">
    <property type="entry name" value="Metallo-dependent hydrolases"/>
    <property type="match status" value="1"/>
</dbReference>
<comment type="function">
    <text evidence="7">Catalyzes the hydrolytic cleavage of the carbon-nitrogen bond in imidazolone-5-propanoate to yield N-formimidoyl-L-glutamate. It is the third step in the universal histidine degradation pathway.</text>
</comment>
<evidence type="ECO:0000256" key="3">
    <source>
        <dbReference type="ARBA" id="ARBA00022801"/>
    </source>
</evidence>
<feature type="binding site" evidence="7">
    <location>
        <position position="245"/>
    </location>
    <ligand>
        <name>Fe(3+)</name>
        <dbReference type="ChEBI" id="CHEBI:29034"/>
    </ligand>
</feature>
<feature type="binding site" evidence="7">
    <location>
        <position position="76"/>
    </location>
    <ligand>
        <name>Zn(2+)</name>
        <dbReference type="ChEBI" id="CHEBI:29105"/>
    </ligand>
</feature>
<evidence type="ECO:0000256" key="6">
    <source>
        <dbReference type="ARBA" id="ARBA00023004"/>
    </source>
</evidence>
<dbReference type="OrthoDB" id="9776455at2"/>
<dbReference type="HAMAP" id="MF_00372">
    <property type="entry name" value="HutI"/>
    <property type="match status" value="1"/>
</dbReference>
<keyword evidence="5 7" id="KW-0862">Zinc</keyword>
<organism evidence="9 10">
    <name type="scientific">Chitinimonas arctica</name>
    <dbReference type="NCBI Taxonomy" id="2594795"/>
    <lineage>
        <taxon>Bacteria</taxon>
        <taxon>Pseudomonadati</taxon>
        <taxon>Pseudomonadota</taxon>
        <taxon>Betaproteobacteria</taxon>
        <taxon>Neisseriales</taxon>
        <taxon>Chitinibacteraceae</taxon>
        <taxon>Chitinimonas</taxon>
    </lineage>
</organism>
<gene>
    <name evidence="7" type="primary">hutI</name>
    <name evidence="9" type="ORF">FNU76_08040</name>
</gene>
<dbReference type="InterPro" id="IPR032466">
    <property type="entry name" value="Metal_Hydrolase"/>
</dbReference>
<feature type="binding site" evidence="7">
    <location>
        <position position="78"/>
    </location>
    <ligand>
        <name>Fe(3+)</name>
        <dbReference type="ChEBI" id="CHEBI:29034"/>
    </ligand>
</feature>
<dbReference type="KEGG" id="cari:FNU76_08040"/>
<feature type="binding site" evidence="7">
    <location>
        <position position="248"/>
    </location>
    <ligand>
        <name>4-imidazolone-5-propanoate</name>
        <dbReference type="ChEBI" id="CHEBI:77893"/>
    </ligand>
</feature>
<comment type="cofactor">
    <cofactor evidence="7">
        <name>Zn(2+)</name>
        <dbReference type="ChEBI" id="CHEBI:29105"/>
    </cofactor>
    <cofactor evidence="7">
        <name>Fe(3+)</name>
        <dbReference type="ChEBI" id="CHEBI:29034"/>
    </cofactor>
    <text evidence="7">Binds 1 zinc or iron ion per subunit.</text>
</comment>
<evidence type="ECO:0000256" key="1">
    <source>
        <dbReference type="ARBA" id="ARBA00012864"/>
    </source>
</evidence>
<dbReference type="GO" id="GO:0005506">
    <property type="term" value="F:iron ion binding"/>
    <property type="evidence" value="ECO:0007669"/>
    <property type="project" value="UniProtKB-UniRule"/>
</dbReference>
<feature type="binding site" evidence="7">
    <location>
        <position position="322"/>
    </location>
    <ligand>
        <name>N-formimidoyl-L-glutamate</name>
        <dbReference type="ChEBI" id="CHEBI:58928"/>
    </ligand>
</feature>
<dbReference type="GO" id="GO:0008270">
    <property type="term" value="F:zinc ion binding"/>
    <property type="evidence" value="ECO:0007669"/>
    <property type="project" value="UniProtKB-UniRule"/>
</dbReference>
<evidence type="ECO:0000256" key="2">
    <source>
        <dbReference type="ARBA" id="ARBA00022723"/>
    </source>
</evidence>
<evidence type="ECO:0000313" key="10">
    <source>
        <dbReference type="Proteomes" id="UP000317550"/>
    </source>
</evidence>
<feature type="binding site" evidence="7">
    <location>
        <position position="181"/>
    </location>
    <ligand>
        <name>4-imidazolone-5-propanoate</name>
        <dbReference type="ChEBI" id="CHEBI:77893"/>
    </ligand>
</feature>
<comment type="similarity">
    <text evidence="7">Belongs to the metallo-dependent hydrolases superfamily. HutI family.</text>
</comment>
<reference evidence="10" key="1">
    <citation type="submission" date="2019-07" db="EMBL/GenBank/DDBJ databases">
        <title>Chitinimonas sp. nov., isolated from Ny-Alesund, arctica soil.</title>
        <authorList>
            <person name="Xu Q."/>
            <person name="Peng F."/>
        </authorList>
    </citation>
    <scope>NUCLEOTIDE SEQUENCE [LARGE SCALE GENOMIC DNA]</scope>
    <source>
        <strain evidence="10">R3-44</strain>
    </source>
</reference>
<dbReference type="InterPro" id="IPR006680">
    <property type="entry name" value="Amidohydro-rel"/>
</dbReference>
<accession>A0A516SDS8</accession>
<dbReference type="GO" id="GO:0019556">
    <property type="term" value="P:L-histidine catabolic process to glutamate and formamide"/>
    <property type="evidence" value="ECO:0007669"/>
    <property type="project" value="UniProtKB-UniRule"/>
</dbReference>
<evidence type="ECO:0000256" key="7">
    <source>
        <dbReference type="HAMAP-Rule" id="MF_00372"/>
    </source>
</evidence>
<feature type="binding site" evidence="7">
    <location>
        <position position="148"/>
    </location>
    <ligand>
        <name>N-formimidoyl-L-glutamate</name>
        <dbReference type="ChEBI" id="CHEBI:58928"/>
    </ligand>
</feature>
<feature type="domain" description="Amidohydrolase-related" evidence="8">
    <location>
        <begin position="68"/>
        <end position="380"/>
    </location>
</feature>
<dbReference type="PANTHER" id="PTHR42752">
    <property type="entry name" value="IMIDAZOLONEPROPIONASE"/>
    <property type="match status" value="1"/>
</dbReference>
<dbReference type="SUPFAM" id="SSF51338">
    <property type="entry name" value="Composite domain of metallo-dependent hydrolases"/>
    <property type="match status" value="1"/>
</dbReference>
<evidence type="ECO:0000256" key="4">
    <source>
        <dbReference type="ARBA" id="ARBA00022808"/>
    </source>
</evidence>
<dbReference type="RefSeq" id="WP_144277713.1">
    <property type="nucleotide sequence ID" value="NZ_CP041730.1"/>
</dbReference>
<keyword evidence="2 7" id="KW-0479">Metal-binding</keyword>
<dbReference type="NCBIfam" id="TIGR01224">
    <property type="entry name" value="hutI"/>
    <property type="match status" value="1"/>
</dbReference>
<dbReference type="GO" id="GO:0005737">
    <property type="term" value="C:cytoplasm"/>
    <property type="evidence" value="ECO:0007669"/>
    <property type="project" value="UniProtKB-SubCell"/>
</dbReference>
<feature type="binding site" evidence="7">
    <location>
        <position position="325"/>
    </location>
    <ligand>
        <name>4-imidazolone-5-propanoate</name>
        <dbReference type="ChEBI" id="CHEBI:77893"/>
    </ligand>
</feature>
<dbReference type="AlphaFoldDB" id="A0A516SDS8"/>
<dbReference type="Proteomes" id="UP000317550">
    <property type="component" value="Chromosome"/>
</dbReference>
<feature type="binding site" evidence="7">
    <location>
        <position position="76"/>
    </location>
    <ligand>
        <name>Fe(3+)</name>
        <dbReference type="ChEBI" id="CHEBI:29034"/>
    </ligand>
</feature>
<feature type="binding site" evidence="7">
    <location>
        <position position="324"/>
    </location>
    <ligand>
        <name>N-formimidoyl-L-glutamate</name>
        <dbReference type="ChEBI" id="CHEBI:58928"/>
    </ligand>
</feature>
<keyword evidence="4 7" id="KW-0369">Histidine metabolism</keyword>
<feature type="binding site" evidence="7">
    <location>
        <position position="320"/>
    </location>
    <ligand>
        <name>Zn(2+)</name>
        <dbReference type="ChEBI" id="CHEBI:29105"/>
    </ligand>
</feature>
<proteinExistence type="inferred from homology"/>
<keyword evidence="7" id="KW-0963">Cytoplasm</keyword>
<name>A0A516SDS8_9NEIS</name>
<keyword evidence="6 7" id="KW-0408">Iron</keyword>
<feature type="binding site" evidence="7">
    <location>
        <position position="85"/>
    </location>
    <ligand>
        <name>4-imidazolone-5-propanoate</name>
        <dbReference type="ChEBI" id="CHEBI:77893"/>
    </ligand>
</feature>